<evidence type="ECO:0000313" key="3">
    <source>
        <dbReference type="Proteomes" id="UP000243924"/>
    </source>
</evidence>
<accession>A0A1H2GJJ1</accession>
<sequence length="167" mass="18191">MNTLKKIVLNSLILPCALLSSTAVLADTIEGTLDGEPQTWHVVKQDGASTAGFSELGPGMLNVSLQAHVEKRFATQGTLNISFVLMNGELISPPEASYFHTNRFMPNYGNQDTPKHWELSVSEVEGDSAHFVGQYQGTLTLQGTPEGDEPDSLELTVDFDVRAIRDN</sequence>
<dbReference type="EMBL" id="LT629787">
    <property type="protein sequence ID" value="SDU19735.1"/>
    <property type="molecule type" value="Genomic_DNA"/>
</dbReference>
<name>A0A1H2GJJ1_9GAMM</name>
<reference evidence="3" key="1">
    <citation type="submission" date="2016-10" db="EMBL/GenBank/DDBJ databases">
        <authorList>
            <person name="Varghese N."/>
            <person name="Submissions S."/>
        </authorList>
    </citation>
    <scope>NUCLEOTIDE SEQUENCE [LARGE SCALE GENOMIC DNA]</scope>
    <source>
        <strain evidence="3">CECT 8338</strain>
    </source>
</reference>
<feature type="signal peptide" evidence="1">
    <location>
        <begin position="1"/>
        <end position="26"/>
    </location>
</feature>
<protein>
    <submittedName>
        <fullName evidence="2">Uncharacterized protein</fullName>
    </submittedName>
</protein>
<dbReference type="RefSeq" id="WP_092387136.1">
    <property type="nucleotide sequence ID" value="NZ_LT629787.1"/>
</dbReference>
<organism evidence="2 3">
    <name type="scientific">Halopseudomonas salegens</name>
    <dbReference type="NCBI Taxonomy" id="1434072"/>
    <lineage>
        <taxon>Bacteria</taxon>
        <taxon>Pseudomonadati</taxon>
        <taxon>Pseudomonadota</taxon>
        <taxon>Gammaproteobacteria</taxon>
        <taxon>Pseudomonadales</taxon>
        <taxon>Pseudomonadaceae</taxon>
        <taxon>Halopseudomonas</taxon>
    </lineage>
</organism>
<dbReference type="Proteomes" id="UP000243924">
    <property type="component" value="Chromosome I"/>
</dbReference>
<keyword evidence="3" id="KW-1185">Reference proteome</keyword>
<feature type="chain" id="PRO_5009274884" evidence="1">
    <location>
        <begin position="27"/>
        <end position="167"/>
    </location>
</feature>
<keyword evidence="1" id="KW-0732">Signal</keyword>
<evidence type="ECO:0000313" key="2">
    <source>
        <dbReference type="EMBL" id="SDU19735.1"/>
    </source>
</evidence>
<dbReference type="OrthoDB" id="5783128at2"/>
<dbReference type="AlphaFoldDB" id="A0A1H2GJJ1"/>
<gene>
    <name evidence="2" type="ORF">SAMN05216210_2351</name>
</gene>
<evidence type="ECO:0000256" key="1">
    <source>
        <dbReference type="SAM" id="SignalP"/>
    </source>
</evidence>
<proteinExistence type="predicted"/>